<dbReference type="Proteomes" id="UP000255295">
    <property type="component" value="Unassembled WGS sequence"/>
</dbReference>
<comment type="caution">
    <text evidence="1">The sequence shown here is derived from an EMBL/GenBank/DDBJ whole genome shotgun (WGS) entry which is preliminary data.</text>
</comment>
<name>A0AAJ4ZWD4_LYSSH</name>
<dbReference type="EMBL" id="UFSZ01000001">
    <property type="protein sequence ID" value="SUV17545.1"/>
    <property type="molecule type" value="Genomic_DNA"/>
</dbReference>
<proteinExistence type="predicted"/>
<organism evidence="1 2">
    <name type="scientific">Lysinibacillus sphaericus</name>
    <name type="common">Bacillus sphaericus</name>
    <dbReference type="NCBI Taxonomy" id="1421"/>
    <lineage>
        <taxon>Bacteria</taxon>
        <taxon>Bacillati</taxon>
        <taxon>Bacillota</taxon>
        <taxon>Bacilli</taxon>
        <taxon>Bacillales</taxon>
        <taxon>Bacillaceae</taxon>
        <taxon>Lysinibacillus</taxon>
    </lineage>
</organism>
<protein>
    <submittedName>
        <fullName evidence="1">Uncharacterized protein</fullName>
    </submittedName>
</protein>
<evidence type="ECO:0000313" key="1">
    <source>
        <dbReference type="EMBL" id="SUV17545.1"/>
    </source>
</evidence>
<evidence type="ECO:0000313" key="2">
    <source>
        <dbReference type="Proteomes" id="UP000255295"/>
    </source>
</evidence>
<accession>A0AAJ4ZWD4</accession>
<sequence length="34" mass="3838">MKAKLTGSKHIDVQPLSVLILNGCFLNKLEYYAE</sequence>
<reference evidence="1 2" key="1">
    <citation type="submission" date="2018-06" db="EMBL/GenBank/DDBJ databases">
        <authorList>
            <consortium name="Pathogen Informatics"/>
            <person name="Doyle S."/>
        </authorList>
    </citation>
    <scope>NUCLEOTIDE SEQUENCE [LARGE SCALE GENOMIC DNA]</scope>
    <source>
        <strain evidence="1 2">NCTC10338</strain>
    </source>
</reference>
<dbReference type="AlphaFoldDB" id="A0AAJ4ZWD4"/>
<gene>
    <name evidence="1" type="ORF">NCTC10338_02648</name>
</gene>